<dbReference type="PANTHER" id="PTHR43115:SF4">
    <property type="entry name" value="DEHYDROGENASE_REDUCTASE SDR FAMILY MEMBER 11"/>
    <property type="match status" value="1"/>
</dbReference>
<dbReference type="GO" id="GO:0016616">
    <property type="term" value="F:oxidoreductase activity, acting on the CH-OH group of donors, NAD or NADP as acceptor"/>
    <property type="evidence" value="ECO:0007669"/>
    <property type="project" value="UniProtKB-ARBA"/>
</dbReference>
<dbReference type="FunFam" id="3.40.50.720:FF:000047">
    <property type="entry name" value="NADP-dependent L-serine/L-allo-threonine dehydrogenase"/>
    <property type="match status" value="1"/>
</dbReference>
<dbReference type="InterPro" id="IPR036291">
    <property type="entry name" value="NAD(P)-bd_dom_sf"/>
</dbReference>
<proteinExistence type="inferred from homology"/>
<dbReference type="PRINTS" id="PR00080">
    <property type="entry name" value="SDRFAMILY"/>
</dbReference>
<dbReference type="PRINTS" id="PR00081">
    <property type="entry name" value="GDHRDH"/>
</dbReference>
<organism evidence="4 5">
    <name type="scientific">Rhynocoris fuscipes</name>
    <dbReference type="NCBI Taxonomy" id="488301"/>
    <lineage>
        <taxon>Eukaryota</taxon>
        <taxon>Metazoa</taxon>
        <taxon>Ecdysozoa</taxon>
        <taxon>Arthropoda</taxon>
        <taxon>Hexapoda</taxon>
        <taxon>Insecta</taxon>
        <taxon>Pterygota</taxon>
        <taxon>Neoptera</taxon>
        <taxon>Paraneoptera</taxon>
        <taxon>Hemiptera</taxon>
        <taxon>Heteroptera</taxon>
        <taxon>Panheteroptera</taxon>
        <taxon>Cimicomorpha</taxon>
        <taxon>Reduviidae</taxon>
        <taxon>Harpactorinae</taxon>
        <taxon>Harpactorini</taxon>
        <taxon>Rhynocoris</taxon>
    </lineage>
</organism>
<evidence type="ECO:0000256" key="3">
    <source>
        <dbReference type="RuleBase" id="RU000363"/>
    </source>
</evidence>
<dbReference type="AlphaFoldDB" id="A0AAW1D8U8"/>
<evidence type="ECO:0000313" key="4">
    <source>
        <dbReference type="EMBL" id="KAK9507196.1"/>
    </source>
</evidence>
<dbReference type="SUPFAM" id="SSF51735">
    <property type="entry name" value="NAD(P)-binding Rossmann-fold domains"/>
    <property type="match status" value="1"/>
</dbReference>
<evidence type="ECO:0000256" key="2">
    <source>
        <dbReference type="ARBA" id="ARBA00023002"/>
    </source>
</evidence>
<dbReference type="InterPro" id="IPR002347">
    <property type="entry name" value="SDR_fam"/>
</dbReference>
<evidence type="ECO:0000256" key="1">
    <source>
        <dbReference type="ARBA" id="ARBA00006484"/>
    </source>
</evidence>
<name>A0AAW1D8U8_9HEMI</name>
<dbReference type="Proteomes" id="UP001461498">
    <property type="component" value="Unassembled WGS sequence"/>
</dbReference>
<dbReference type="Gene3D" id="3.40.50.720">
    <property type="entry name" value="NAD(P)-binding Rossmann-like Domain"/>
    <property type="match status" value="1"/>
</dbReference>
<dbReference type="Pfam" id="PF00106">
    <property type="entry name" value="adh_short"/>
    <property type="match status" value="1"/>
</dbReference>
<dbReference type="PANTHER" id="PTHR43115">
    <property type="entry name" value="DEHYDROGENASE/REDUCTASE SDR FAMILY MEMBER 11"/>
    <property type="match status" value="1"/>
</dbReference>
<keyword evidence="5" id="KW-1185">Reference proteome</keyword>
<comment type="similarity">
    <text evidence="1 3">Belongs to the short-chain dehydrogenases/reductases (SDR) family.</text>
</comment>
<protein>
    <recommendedName>
        <fullName evidence="6">Dehydrogenase/reductase SDR family member 11</fullName>
    </recommendedName>
</protein>
<evidence type="ECO:0008006" key="6">
    <source>
        <dbReference type="Google" id="ProtNLM"/>
    </source>
</evidence>
<gene>
    <name evidence="4" type="ORF">O3M35_007104</name>
</gene>
<evidence type="ECO:0000313" key="5">
    <source>
        <dbReference type="Proteomes" id="UP001461498"/>
    </source>
</evidence>
<reference evidence="4 5" key="1">
    <citation type="submission" date="2022-12" db="EMBL/GenBank/DDBJ databases">
        <title>Chromosome-level genome assembly of true bugs.</title>
        <authorList>
            <person name="Ma L."/>
            <person name="Li H."/>
        </authorList>
    </citation>
    <scope>NUCLEOTIDE SEQUENCE [LARGE SCALE GENOMIC DNA]</scope>
    <source>
        <strain evidence="4">Lab_2022b</strain>
    </source>
</reference>
<dbReference type="EMBL" id="JAPXFL010000004">
    <property type="protein sequence ID" value="KAK9507196.1"/>
    <property type="molecule type" value="Genomic_DNA"/>
</dbReference>
<comment type="caution">
    <text evidence="4">The sequence shown here is derived from an EMBL/GenBank/DDBJ whole genome shotgun (WGS) entry which is preliminary data.</text>
</comment>
<keyword evidence="2" id="KW-0560">Oxidoreductase</keyword>
<sequence length="250" mass="27124">MERWTGRVALITGASSGIGEAIARQFSNIGVNVAALARRTDKLQALEKECKNNAGTLKTYRCDISDEKQIEKTLKQVYADFGSISILVNNAAIAQAISLTDTSISSRKLYETNLIGLVTMTQHVLKQMKDNNIDDGHIINVNTIGGHCVLPILHMANYCASKNALTVLSKSLKHELAAMKSNIRITNFSPGLVPTELAQPIIDRSSIELPALSCDDIVDAIIYVLSTKPHVNISELTIEPVGEDVNVIGK</sequence>
<accession>A0AAW1D8U8</accession>